<accession>A0A8S5S8F5</accession>
<proteinExistence type="predicted"/>
<reference evidence="1" key="1">
    <citation type="journal article" date="2021" name="Proc. Natl. Acad. Sci. U.S.A.">
        <title>A Catalog of Tens of Thousands of Viruses from Human Metagenomes Reveals Hidden Associations with Chronic Diseases.</title>
        <authorList>
            <person name="Tisza M.J."/>
            <person name="Buck C.B."/>
        </authorList>
    </citation>
    <scope>NUCLEOTIDE SEQUENCE</scope>
    <source>
        <strain evidence="1">Ctb3910</strain>
    </source>
</reference>
<dbReference type="EMBL" id="BK032552">
    <property type="protein sequence ID" value="DAF47257.1"/>
    <property type="molecule type" value="Genomic_DNA"/>
</dbReference>
<sequence>MYELKELEERIVSVTEKQKTVAEKIISALEGEKLSLRESFEILDLAKILISRIEIF</sequence>
<protein>
    <submittedName>
        <fullName evidence="1">Uncharacterized protein</fullName>
    </submittedName>
</protein>
<organism evidence="1">
    <name type="scientific">Siphoviridae sp. ctb3910</name>
    <dbReference type="NCBI Taxonomy" id="2827897"/>
    <lineage>
        <taxon>Viruses</taxon>
        <taxon>Duplodnaviria</taxon>
        <taxon>Heunggongvirae</taxon>
        <taxon>Uroviricota</taxon>
        <taxon>Caudoviricetes</taxon>
    </lineage>
</organism>
<name>A0A8S5S8F5_9CAUD</name>
<evidence type="ECO:0000313" key="1">
    <source>
        <dbReference type="EMBL" id="DAF47257.1"/>
    </source>
</evidence>